<evidence type="ECO:0000256" key="2">
    <source>
        <dbReference type="ARBA" id="ARBA00022989"/>
    </source>
</evidence>
<evidence type="ECO:0000256" key="3">
    <source>
        <dbReference type="ARBA" id="ARBA00023136"/>
    </source>
</evidence>
<dbReference type="OrthoDB" id="9816106at2"/>
<dbReference type="RefSeq" id="WP_023525872.1">
    <property type="nucleotide sequence ID" value="NZ_CP007243.1"/>
</dbReference>
<dbReference type="InterPro" id="IPR011701">
    <property type="entry name" value="MFS"/>
</dbReference>
<feature type="transmembrane region" description="Helical" evidence="5">
    <location>
        <begin position="229"/>
        <end position="248"/>
    </location>
</feature>
<organism evidence="6 7">
    <name type="scientific">Leptospirillum ferriphilum YSK</name>
    <dbReference type="NCBI Taxonomy" id="1441628"/>
    <lineage>
        <taxon>Bacteria</taxon>
        <taxon>Pseudomonadati</taxon>
        <taxon>Nitrospirota</taxon>
        <taxon>Nitrospiria</taxon>
        <taxon>Nitrospirales</taxon>
        <taxon>Nitrospiraceae</taxon>
        <taxon>Leptospirillum</taxon>
    </lineage>
</organism>
<keyword evidence="7" id="KW-1185">Reference proteome</keyword>
<reference evidence="6 7" key="2">
    <citation type="journal article" date="2015" name="Biomed. Res. Int.">
        <title>Effects of Arsenite Resistance on the Growth and Functional Gene Expression of Leptospirillum ferriphilum and Acidithiobacillus thiooxidans in Pure Culture and Coculture.</title>
        <authorList>
            <person name="Jiang H."/>
            <person name="Liang Y."/>
            <person name="Yin H."/>
            <person name="Xiao Y."/>
            <person name="Guo X."/>
            <person name="Xu Y."/>
            <person name="Hu Q."/>
            <person name="Liu H."/>
            <person name="Liu X."/>
        </authorList>
    </citation>
    <scope>NUCLEOTIDE SEQUENCE [LARGE SCALE GENOMIC DNA]</scope>
    <source>
        <strain evidence="6 7">YSK</strain>
    </source>
</reference>
<keyword evidence="2 5" id="KW-1133">Transmembrane helix</keyword>
<evidence type="ECO:0000313" key="6">
    <source>
        <dbReference type="EMBL" id="AIA31497.1"/>
    </source>
</evidence>
<dbReference type="HOGENOM" id="CLU_025894_3_1_0"/>
<sequence>MIPSPGDGRRTERILSANRLFRGLLQGFMLARFLPDVHALGWSILAAGSLLSGSLLADFGLTLIVGHRSDRFPPKRLLQAGELLSMAAGTLFLVHPSPFPLALAILLAGVGQRSNGSPGPWAPAEQAILSRTSPDGETYRIFSHNTFWGLAGMAAGAFAGMEASSAGHPLAMLRFAMLALIILSLANILLLSRLPDGSAEVFSTRDLEQSGQLTPRERWNLSLVVSSNLFYGLSIGMADAMISYWFLLKFQASPEQISSLLAFSFLASAGLARLLGNLPDRLKAFSYVLLQLFGLIGIALLPGSISIWSAGLLTTLRIASVRAPGGLRQALVANAVRPGRAGWSAGLHFSSLHLLQAAGPLLTGYYWESHRTGTPLVLSAAFMAVSLFLTIFLYVRTISPAQRECPDQNTPRQTRGPYERRRSENASNGT</sequence>
<evidence type="ECO:0000313" key="7">
    <source>
        <dbReference type="Proteomes" id="UP000027059"/>
    </source>
</evidence>
<protein>
    <recommendedName>
        <fullName evidence="8">MFS transporter</fullName>
    </recommendedName>
</protein>
<feature type="transmembrane region" description="Helical" evidence="5">
    <location>
        <begin position="260"/>
        <end position="276"/>
    </location>
</feature>
<reference evidence="7" key="1">
    <citation type="submission" date="2014-02" db="EMBL/GenBank/DDBJ databases">
        <title>Complete genome sequence and comparative genomic analysis of the nitrogen-fixing bacterium Leptospirillum ferriphilum YSK.</title>
        <authorList>
            <person name="Guo X."/>
            <person name="Yin H."/>
            <person name="Liang Y."/>
            <person name="Hu Q."/>
            <person name="Ma L."/>
            <person name="Xiao Y."/>
            <person name="Zhang X."/>
            <person name="Qiu G."/>
            <person name="Liu X."/>
        </authorList>
    </citation>
    <scope>NUCLEOTIDE SEQUENCE [LARGE SCALE GENOMIC DNA]</scope>
    <source>
        <strain evidence="7">YSK</strain>
    </source>
</reference>
<evidence type="ECO:0000256" key="5">
    <source>
        <dbReference type="SAM" id="Phobius"/>
    </source>
</evidence>
<keyword evidence="3 5" id="KW-0472">Membrane</keyword>
<proteinExistence type="predicted"/>
<feature type="transmembrane region" description="Helical" evidence="5">
    <location>
        <begin position="171"/>
        <end position="191"/>
    </location>
</feature>
<accession>A0A059Y1Y3</accession>
<dbReference type="AlphaFoldDB" id="A0A059Y1Y3"/>
<feature type="region of interest" description="Disordered" evidence="4">
    <location>
        <begin position="403"/>
        <end position="430"/>
    </location>
</feature>
<dbReference type="PANTHER" id="PTHR23520">
    <property type="entry name" value="TRANSPORTER, PUTATIVE (AFU_ORTHOLOGUE AFUA_3G04000)-RELATED"/>
    <property type="match status" value="1"/>
</dbReference>
<dbReference type="KEGG" id="lfp:Y981_02670"/>
<dbReference type="Gene3D" id="1.20.1250.20">
    <property type="entry name" value="MFS general substrate transporter like domains"/>
    <property type="match status" value="1"/>
</dbReference>
<dbReference type="SUPFAM" id="SSF103473">
    <property type="entry name" value="MFS general substrate transporter"/>
    <property type="match status" value="1"/>
</dbReference>
<dbReference type="PANTHER" id="PTHR23520:SF5">
    <property type="entry name" value="TRANSPORTER, PUTATIVE (AFU_ORTHOLOGUE AFUA_3G04000)-RELATED"/>
    <property type="match status" value="1"/>
</dbReference>
<dbReference type="InterPro" id="IPR036259">
    <property type="entry name" value="MFS_trans_sf"/>
</dbReference>
<name>A0A059Y1Y3_9BACT</name>
<evidence type="ECO:0000256" key="4">
    <source>
        <dbReference type="SAM" id="MobiDB-lite"/>
    </source>
</evidence>
<dbReference type="Proteomes" id="UP000027059">
    <property type="component" value="Chromosome"/>
</dbReference>
<feature type="transmembrane region" description="Helical" evidence="5">
    <location>
        <begin position="39"/>
        <end position="65"/>
    </location>
</feature>
<feature type="transmembrane region" description="Helical" evidence="5">
    <location>
        <begin position="373"/>
        <end position="395"/>
    </location>
</feature>
<evidence type="ECO:0008006" key="8">
    <source>
        <dbReference type="Google" id="ProtNLM"/>
    </source>
</evidence>
<feature type="transmembrane region" description="Helical" evidence="5">
    <location>
        <begin position="141"/>
        <end position="159"/>
    </location>
</feature>
<dbReference type="EMBL" id="CP007243">
    <property type="protein sequence ID" value="AIA31497.1"/>
    <property type="molecule type" value="Genomic_DNA"/>
</dbReference>
<gene>
    <name evidence="6" type="ORF">Y981_02670</name>
</gene>
<dbReference type="GO" id="GO:0022857">
    <property type="term" value="F:transmembrane transporter activity"/>
    <property type="evidence" value="ECO:0007669"/>
    <property type="project" value="InterPro"/>
</dbReference>
<evidence type="ECO:0000256" key="1">
    <source>
        <dbReference type="ARBA" id="ARBA00022692"/>
    </source>
</evidence>
<keyword evidence="1 5" id="KW-0812">Transmembrane</keyword>
<dbReference type="Pfam" id="PF07690">
    <property type="entry name" value="MFS_1"/>
    <property type="match status" value="1"/>
</dbReference>
<feature type="transmembrane region" description="Helical" evidence="5">
    <location>
        <begin position="288"/>
        <end position="313"/>
    </location>
</feature>